<comment type="subcellular location">
    <subcellularLocation>
        <location evidence="1">Membrane</location>
        <topology evidence="1">Multi-pass membrane protein</topology>
    </subcellularLocation>
</comment>
<gene>
    <name evidence="6" type="ORF">CLUMA_CG005460</name>
</gene>
<dbReference type="OrthoDB" id="430300at2759"/>
<evidence type="ECO:0000313" key="7">
    <source>
        <dbReference type="Proteomes" id="UP000183832"/>
    </source>
</evidence>
<feature type="transmembrane region" description="Helical" evidence="5">
    <location>
        <begin position="440"/>
        <end position="459"/>
    </location>
</feature>
<dbReference type="GO" id="GO:0016020">
    <property type="term" value="C:membrane"/>
    <property type="evidence" value="ECO:0007669"/>
    <property type="project" value="UniProtKB-SubCell"/>
</dbReference>
<name>A0A1J1HZ65_9DIPT</name>
<protein>
    <submittedName>
        <fullName evidence="6">CLUMA_CG005460, isoform A</fullName>
    </submittedName>
</protein>
<dbReference type="GO" id="GO:0022857">
    <property type="term" value="F:transmembrane transporter activity"/>
    <property type="evidence" value="ECO:0007669"/>
    <property type="project" value="InterPro"/>
</dbReference>
<evidence type="ECO:0000256" key="1">
    <source>
        <dbReference type="ARBA" id="ARBA00004141"/>
    </source>
</evidence>
<feature type="transmembrane region" description="Helical" evidence="5">
    <location>
        <begin position="372"/>
        <end position="394"/>
    </location>
</feature>
<dbReference type="SUPFAM" id="SSF103473">
    <property type="entry name" value="MFS general substrate transporter"/>
    <property type="match status" value="1"/>
</dbReference>
<feature type="transmembrane region" description="Helical" evidence="5">
    <location>
        <begin position="317"/>
        <end position="338"/>
    </location>
</feature>
<dbReference type="EMBL" id="CVRI01000021">
    <property type="protein sequence ID" value="CRK91838.1"/>
    <property type="molecule type" value="Genomic_DNA"/>
</dbReference>
<dbReference type="PANTHER" id="PTHR23507:SF39">
    <property type="entry name" value="GH23453P-RELATED"/>
    <property type="match status" value="1"/>
</dbReference>
<proteinExistence type="predicted"/>
<keyword evidence="7" id="KW-1185">Reference proteome</keyword>
<dbReference type="InterPro" id="IPR036259">
    <property type="entry name" value="MFS_trans_sf"/>
</dbReference>
<evidence type="ECO:0000256" key="5">
    <source>
        <dbReference type="SAM" id="Phobius"/>
    </source>
</evidence>
<sequence>MTENDDVNILLNSNSVEDHSSQFWNFKLEPALMFLFFGYNLAQSIVPNQLLKDTCLMYGYNVSECSRLGANNDTKYIEENIQPHVAEIMMTNSLLYRIIPAVLSLFLVPWSDKFGRKKVFCATFIGFSLKLVALCIISIISDKLTVINPWVYTFAYIPLIITGGWPTMVVSINCYVTDLTTEVNRSTRLTLIEFLTFIAVLCGTASSSYILTLTSPTTVFFISTIIVIISTIYSIVFVDESVQEVETASKCDQIQELISYAPIIEMIKTCFKRRLFKERRILWCLIMILVFLSMNGSSGIFYLFVREQFQWTLKEATLFDSVTMLISIIGCTVGLVLFKKLLKLSDLTIAIIAIISGTIDSLVRAFAQTPNIMYISAVVCLFKVICLPMCRSMIASIIPTNEIGKVYSITSSFEAVSSLIASPLYTYIYSQTFTTFAGAFYLLTAGVYIVNFGLIICVMKMKKTREMFMDQYSPIPPVQDQEGNRKDQ</sequence>
<keyword evidence="3 5" id="KW-1133">Transmembrane helix</keyword>
<dbReference type="Gene3D" id="1.20.1250.20">
    <property type="entry name" value="MFS general substrate transporter like domains"/>
    <property type="match status" value="1"/>
</dbReference>
<keyword evidence="4 5" id="KW-0472">Membrane</keyword>
<feature type="transmembrane region" description="Helical" evidence="5">
    <location>
        <begin position="347"/>
        <end position="366"/>
    </location>
</feature>
<feature type="transmembrane region" description="Helical" evidence="5">
    <location>
        <begin position="406"/>
        <end position="428"/>
    </location>
</feature>
<reference evidence="6 7" key="1">
    <citation type="submission" date="2015-04" db="EMBL/GenBank/DDBJ databases">
        <authorList>
            <person name="Syromyatnikov M.Y."/>
            <person name="Popov V.N."/>
        </authorList>
    </citation>
    <scope>NUCLEOTIDE SEQUENCE [LARGE SCALE GENOMIC DNA]</scope>
</reference>
<dbReference type="PANTHER" id="PTHR23507">
    <property type="entry name" value="ZGC:174356"/>
    <property type="match status" value="1"/>
</dbReference>
<accession>A0A1J1HZ65</accession>
<feature type="transmembrane region" description="Helical" evidence="5">
    <location>
        <begin position="217"/>
        <end position="238"/>
    </location>
</feature>
<organism evidence="6 7">
    <name type="scientific">Clunio marinus</name>
    <dbReference type="NCBI Taxonomy" id="568069"/>
    <lineage>
        <taxon>Eukaryota</taxon>
        <taxon>Metazoa</taxon>
        <taxon>Ecdysozoa</taxon>
        <taxon>Arthropoda</taxon>
        <taxon>Hexapoda</taxon>
        <taxon>Insecta</taxon>
        <taxon>Pterygota</taxon>
        <taxon>Neoptera</taxon>
        <taxon>Endopterygota</taxon>
        <taxon>Diptera</taxon>
        <taxon>Nematocera</taxon>
        <taxon>Chironomoidea</taxon>
        <taxon>Chironomidae</taxon>
        <taxon>Clunio</taxon>
    </lineage>
</organism>
<feature type="transmembrane region" description="Helical" evidence="5">
    <location>
        <begin position="119"/>
        <end position="141"/>
    </location>
</feature>
<evidence type="ECO:0000256" key="2">
    <source>
        <dbReference type="ARBA" id="ARBA00022692"/>
    </source>
</evidence>
<evidence type="ECO:0000256" key="4">
    <source>
        <dbReference type="ARBA" id="ARBA00023136"/>
    </source>
</evidence>
<evidence type="ECO:0000313" key="6">
    <source>
        <dbReference type="EMBL" id="CRK91838.1"/>
    </source>
</evidence>
<evidence type="ECO:0000256" key="3">
    <source>
        <dbReference type="ARBA" id="ARBA00022989"/>
    </source>
</evidence>
<feature type="transmembrane region" description="Helical" evidence="5">
    <location>
        <begin position="281"/>
        <end position="305"/>
    </location>
</feature>
<dbReference type="AlphaFoldDB" id="A0A1J1HZ65"/>
<keyword evidence="2 5" id="KW-0812">Transmembrane</keyword>
<dbReference type="Proteomes" id="UP000183832">
    <property type="component" value="Unassembled WGS sequence"/>
</dbReference>
<dbReference type="Pfam" id="PF07690">
    <property type="entry name" value="MFS_1"/>
    <property type="match status" value="1"/>
</dbReference>
<dbReference type="InterPro" id="IPR011701">
    <property type="entry name" value="MFS"/>
</dbReference>
<feature type="transmembrane region" description="Helical" evidence="5">
    <location>
        <begin position="153"/>
        <end position="177"/>
    </location>
</feature>
<feature type="transmembrane region" description="Helical" evidence="5">
    <location>
        <begin position="189"/>
        <end position="211"/>
    </location>
</feature>